<protein>
    <submittedName>
        <fullName evidence="2">Uncharacterized protein</fullName>
    </submittedName>
</protein>
<proteinExistence type="predicted"/>
<evidence type="ECO:0000313" key="2">
    <source>
        <dbReference type="EMBL" id="KPV72733.1"/>
    </source>
</evidence>
<organism evidence="2 3">
    <name type="scientific">Rhodotorula graminis (strain WP1)</name>
    <dbReference type="NCBI Taxonomy" id="578459"/>
    <lineage>
        <taxon>Eukaryota</taxon>
        <taxon>Fungi</taxon>
        <taxon>Dikarya</taxon>
        <taxon>Basidiomycota</taxon>
        <taxon>Pucciniomycotina</taxon>
        <taxon>Microbotryomycetes</taxon>
        <taxon>Sporidiobolales</taxon>
        <taxon>Sporidiobolaceae</taxon>
        <taxon>Rhodotorula</taxon>
    </lineage>
</organism>
<accession>A0A0N8PZM4</accession>
<keyword evidence="3" id="KW-1185">Reference proteome</keyword>
<dbReference type="AlphaFoldDB" id="A0A0N8PZM4"/>
<name>A0A0N8PZM4_RHOGW</name>
<evidence type="ECO:0000256" key="1">
    <source>
        <dbReference type="SAM" id="MobiDB-lite"/>
    </source>
</evidence>
<evidence type="ECO:0000313" key="3">
    <source>
        <dbReference type="Proteomes" id="UP000053890"/>
    </source>
</evidence>
<dbReference type="Proteomes" id="UP000053890">
    <property type="component" value="Unassembled WGS sequence"/>
</dbReference>
<feature type="region of interest" description="Disordered" evidence="1">
    <location>
        <begin position="499"/>
        <end position="531"/>
    </location>
</feature>
<dbReference type="EMBL" id="KQ474085">
    <property type="protein sequence ID" value="KPV72733.1"/>
    <property type="molecule type" value="Genomic_DNA"/>
</dbReference>
<dbReference type="RefSeq" id="XP_018268782.1">
    <property type="nucleotide sequence ID" value="XM_018417842.1"/>
</dbReference>
<dbReference type="GeneID" id="28978290"/>
<reference evidence="2 3" key="1">
    <citation type="journal article" date="2015" name="Front. Microbiol.">
        <title>Genome sequence of the plant growth promoting endophytic yeast Rhodotorula graminis WP1.</title>
        <authorList>
            <person name="Firrincieli A."/>
            <person name="Otillar R."/>
            <person name="Salamov A."/>
            <person name="Schmutz J."/>
            <person name="Khan Z."/>
            <person name="Redman R.S."/>
            <person name="Fleck N.D."/>
            <person name="Lindquist E."/>
            <person name="Grigoriev I.V."/>
            <person name="Doty S.L."/>
        </authorList>
    </citation>
    <scope>NUCLEOTIDE SEQUENCE [LARGE SCALE GENOMIC DNA]</scope>
    <source>
        <strain evidence="2 3">WP1</strain>
    </source>
</reference>
<sequence length="580" mass="66681">MAEYLVQPFPYSDLQVRANNAARSFVEAGRRLRIDRSHEARLVAEAERWESAVVAEIDEPWWDKWRIRDQRSFLNDMRDLKTLYDRRPAQAGVPQHLPDLAEPRLKFSRIQIVEQIVHQIASSPPLDTDAGLWAQDTGDWFQLGFVELIKPADFHRADSRLRRRVVAEFERLDEHLLAHHEQGRISRLPALSDIEWFGALVTLLEENRVRLGVRKGAGLKLKDQSLAIANMLRGLPWWRAHLELQERPPSLQRPRGSTSSTLILKTLTDLRDGPYLSTQEAKFGDNMGLLDKLREEEDERSFSEAFANWRKRRKIGRLALREQMRDEWIAELLASIPGAWWDMWPAHEQHMFCNEVYAIQLKFDNGDRDLPGSTSLPTTTETTCSTTLYRMRRSVCRIRYIVGQIAHHFPADERPAVDVWFHDGFLAHMSVAYWDSLGAPFGPDALHALVAVKEFESVLEKVEARSVRSPAELPDIGHAVHFPALHRLMTAFERLHPEHAESSEAAVKKRQRRDRSGSDDDPAQGGLKRRATDQELAAAAALVDMYVPRHNTRSLAHVHAQRVELSLRQRARYGKRWAGV</sequence>
<gene>
    <name evidence="2" type="ORF">RHOBADRAFT_55429</name>
</gene>